<keyword evidence="2" id="KW-1185">Reference proteome</keyword>
<sequence length="61" mass="6552">MSLLQCPRQCPLANAGICLLGPVPCNVGTYGGRDGGKFKKNTLKSHSKTLLYQSISHTFCP</sequence>
<gene>
    <name evidence="1" type="ORF">SPARVUS_LOCUS13775017</name>
</gene>
<name>A0ABN9GAP5_9NEOB</name>
<evidence type="ECO:0000313" key="2">
    <source>
        <dbReference type="Proteomes" id="UP001162483"/>
    </source>
</evidence>
<protein>
    <submittedName>
        <fullName evidence="1">Uncharacterized protein</fullName>
    </submittedName>
</protein>
<accession>A0ABN9GAP5</accession>
<proteinExistence type="predicted"/>
<comment type="caution">
    <text evidence="1">The sequence shown here is derived from an EMBL/GenBank/DDBJ whole genome shotgun (WGS) entry which is preliminary data.</text>
</comment>
<dbReference type="EMBL" id="CATNWA010018276">
    <property type="protein sequence ID" value="CAI9606476.1"/>
    <property type="molecule type" value="Genomic_DNA"/>
</dbReference>
<dbReference type="Proteomes" id="UP001162483">
    <property type="component" value="Unassembled WGS sequence"/>
</dbReference>
<evidence type="ECO:0000313" key="1">
    <source>
        <dbReference type="EMBL" id="CAI9606476.1"/>
    </source>
</evidence>
<reference evidence="1" key="1">
    <citation type="submission" date="2023-05" db="EMBL/GenBank/DDBJ databases">
        <authorList>
            <person name="Stuckert A."/>
        </authorList>
    </citation>
    <scope>NUCLEOTIDE SEQUENCE</scope>
</reference>
<organism evidence="1 2">
    <name type="scientific">Staurois parvus</name>
    <dbReference type="NCBI Taxonomy" id="386267"/>
    <lineage>
        <taxon>Eukaryota</taxon>
        <taxon>Metazoa</taxon>
        <taxon>Chordata</taxon>
        <taxon>Craniata</taxon>
        <taxon>Vertebrata</taxon>
        <taxon>Euteleostomi</taxon>
        <taxon>Amphibia</taxon>
        <taxon>Batrachia</taxon>
        <taxon>Anura</taxon>
        <taxon>Neobatrachia</taxon>
        <taxon>Ranoidea</taxon>
        <taxon>Ranidae</taxon>
        <taxon>Staurois</taxon>
    </lineage>
</organism>